<reference evidence="1 2" key="1">
    <citation type="submission" date="2015-12" db="EMBL/GenBank/DDBJ databases">
        <title>Complete genome of Roseateles depolymerans KCTC 42856.</title>
        <authorList>
            <person name="Kim K.M."/>
        </authorList>
    </citation>
    <scope>NUCLEOTIDE SEQUENCE [LARGE SCALE GENOMIC DNA]</scope>
    <source>
        <strain evidence="1 2">KCTC 42856</strain>
    </source>
</reference>
<dbReference type="EMBL" id="CP013729">
    <property type="protein sequence ID" value="ALV06683.1"/>
    <property type="molecule type" value="Genomic_DNA"/>
</dbReference>
<name>A0A0U3N397_9BURK</name>
<proteinExistence type="predicted"/>
<dbReference type="Proteomes" id="UP000060699">
    <property type="component" value="Chromosome"/>
</dbReference>
<gene>
    <name evidence="1" type="ORF">RD2015_2211</name>
</gene>
<dbReference type="RefSeq" id="WP_058934922.1">
    <property type="nucleotide sequence ID" value="NZ_CP013729.1"/>
</dbReference>
<accession>A0A0U3N397</accession>
<evidence type="ECO:0000313" key="1">
    <source>
        <dbReference type="EMBL" id="ALV06683.1"/>
    </source>
</evidence>
<dbReference type="AlphaFoldDB" id="A0A0U3N397"/>
<evidence type="ECO:0000313" key="2">
    <source>
        <dbReference type="Proteomes" id="UP000060699"/>
    </source>
</evidence>
<keyword evidence="2" id="KW-1185">Reference proteome</keyword>
<sequence>MNHHSKNFCCDGSCNQGRECPQRLRIKPTSAERDAAKGVVATAYRKGLLDVFLTLFAVLACASVVSLFGVAP</sequence>
<dbReference type="STRING" id="76731.RD2015_2211"/>
<organism evidence="1 2">
    <name type="scientific">Roseateles depolymerans</name>
    <dbReference type="NCBI Taxonomy" id="76731"/>
    <lineage>
        <taxon>Bacteria</taxon>
        <taxon>Pseudomonadati</taxon>
        <taxon>Pseudomonadota</taxon>
        <taxon>Betaproteobacteria</taxon>
        <taxon>Burkholderiales</taxon>
        <taxon>Sphaerotilaceae</taxon>
        <taxon>Roseateles</taxon>
    </lineage>
</organism>
<dbReference type="KEGG" id="rdp:RD2015_2211"/>
<protein>
    <submittedName>
        <fullName evidence="1">Uncharacterized protein</fullName>
    </submittedName>
</protein>